<dbReference type="EMBL" id="BARW01002761">
    <property type="protein sequence ID" value="GAI59923.1"/>
    <property type="molecule type" value="Genomic_DNA"/>
</dbReference>
<dbReference type="Gene3D" id="3.90.1150.10">
    <property type="entry name" value="Aspartate Aminotransferase, domain 1"/>
    <property type="match status" value="1"/>
</dbReference>
<comment type="caution">
    <text evidence="3">The sequence shown here is derived from an EMBL/GenBank/DDBJ whole genome shotgun (WGS) entry which is preliminary data.</text>
</comment>
<evidence type="ECO:0000256" key="2">
    <source>
        <dbReference type="ARBA" id="ARBA00022898"/>
    </source>
</evidence>
<dbReference type="GO" id="GO:0030170">
    <property type="term" value="F:pyridoxal phosphate binding"/>
    <property type="evidence" value="ECO:0007669"/>
    <property type="project" value="InterPro"/>
</dbReference>
<dbReference type="InterPro" id="IPR015422">
    <property type="entry name" value="PyrdxlP-dep_Trfase_small"/>
</dbReference>
<dbReference type="Gene3D" id="3.40.640.10">
    <property type="entry name" value="Type I PLP-dependent aspartate aminotransferase-like (Major domain)"/>
    <property type="match status" value="1"/>
</dbReference>
<comment type="cofactor">
    <cofactor evidence="1">
        <name>pyridoxal 5'-phosphate</name>
        <dbReference type="ChEBI" id="CHEBI:597326"/>
    </cofactor>
</comment>
<organism evidence="3">
    <name type="scientific">marine sediment metagenome</name>
    <dbReference type="NCBI Taxonomy" id="412755"/>
    <lineage>
        <taxon>unclassified sequences</taxon>
        <taxon>metagenomes</taxon>
        <taxon>ecological metagenomes</taxon>
    </lineage>
</organism>
<protein>
    <recommendedName>
        <fullName evidence="4">Aminotransferase class III-fold pyridoxal phosphate-dependent enzyme</fullName>
    </recommendedName>
</protein>
<gene>
    <name evidence="3" type="ORF">S12H4_07472</name>
</gene>
<proteinExistence type="predicted"/>
<dbReference type="InterPro" id="IPR005814">
    <property type="entry name" value="Aminotrans_3"/>
</dbReference>
<accession>X1PVK4</accession>
<evidence type="ECO:0008006" key="4">
    <source>
        <dbReference type="Google" id="ProtNLM"/>
    </source>
</evidence>
<reference evidence="3" key="1">
    <citation type="journal article" date="2014" name="Front. Microbiol.">
        <title>High frequency of phylogenetically diverse reductive dehalogenase-homologous genes in deep subseafloor sedimentary metagenomes.</title>
        <authorList>
            <person name="Kawai M."/>
            <person name="Futagami T."/>
            <person name="Toyoda A."/>
            <person name="Takaki Y."/>
            <person name="Nishi S."/>
            <person name="Hori S."/>
            <person name="Arai W."/>
            <person name="Tsubouchi T."/>
            <person name="Morono Y."/>
            <person name="Uchiyama I."/>
            <person name="Ito T."/>
            <person name="Fujiyama A."/>
            <person name="Inagaki F."/>
            <person name="Takami H."/>
        </authorList>
    </citation>
    <scope>NUCLEOTIDE SEQUENCE</scope>
    <source>
        <strain evidence="3">Expedition CK06-06</strain>
    </source>
</reference>
<evidence type="ECO:0000313" key="3">
    <source>
        <dbReference type="EMBL" id="GAI59923.1"/>
    </source>
</evidence>
<sequence>KRKVAAVIIEPMGGESGANPVRPGFNKEVEELCHENGTLLISDEVVCAFRLHMGGGQAYYGYTPDLSVFGKIVGHGYPSAAAIGGKEEIMRFCAAGVGGGKRAYSGGTLAANPLTCAAAYNAMKLVEETGATEKAGKAGARLANGLNEVFAKYELPWFSYNLGGTVHFHTSCLFGLSFDISEQVGQLPLRKKFIELNNAYTELTNQEPPTIADLFKAIFGNDWFGWSVNQDDFFDKAEFSKTSSNTEEYLEKLWNSEEYKLYNWAENKMKLLNGLNFKCYNTLCYFKHEDWKPEVRPMVLEGIKDIIKHFQRVLNNEVDIKEKIPKFVNPIKDKNLTTYWSYNTYQKLLFDLRNQYHPKFINKFPEKYQSFIYEKIREMIIRLEKDFMAL</sequence>
<feature type="non-terminal residue" evidence="3">
    <location>
        <position position="1"/>
    </location>
</feature>
<dbReference type="AlphaFoldDB" id="X1PVK4"/>
<dbReference type="InterPro" id="IPR015424">
    <property type="entry name" value="PyrdxlP-dep_Trfase"/>
</dbReference>
<keyword evidence="2" id="KW-0663">Pyridoxal phosphate</keyword>
<evidence type="ECO:0000256" key="1">
    <source>
        <dbReference type="ARBA" id="ARBA00001933"/>
    </source>
</evidence>
<dbReference type="Pfam" id="PF00202">
    <property type="entry name" value="Aminotran_3"/>
    <property type="match status" value="1"/>
</dbReference>
<name>X1PVK4_9ZZZZ</name>
<dbReference type="GO" id="GO:0008483">
    <property type="term" value="F:transaminase activity"/>
    <property type="evidence" value="ECO:0007669"/>
    <property type="project" value="InterPro"/>
</dbReference>
<dbReference type="PANTHER" id="PTHR43713:SF3">
    <property type="entry name" value="GLUTAMATE-1-SEMIALDEHYDE 2,1-AMINOMUTASE 1, CHLOROPLASTIC-RELATED"/>
    <property type="match status" value="1"/>
</dbReference>
<dbReference type="SUPFAM" id="SSF53383">
    <property type="entry name" value="PLP-dependent transferases"/>
    <property type="match status" value="1"/>
</dbReference>
<dbReference type="PANTHER" id="PTHR43713">
    <property type="entry name" value="GLUTAMATE-1-SEMIALDEHYDE 2,1-AMINOMUTASE"/>
    <property type="match status" value="1"/>
</dbReference>
<dbReference type="InterPro" id="IPR015421">
    <property type="entry name" value="PyrdxlP-dep_Trfase_major"/>
</dbReference>